<comment type="similarity">
    <text evidence="2">Belongs to the ATPase A chain family.</text>
</comment>
<evidence type="ECO:0000256" key="1">
    <source>
        <dbReference type="ARBA" id="ARBA00004141"/>
    </source>
</evidence>
<geneLocation type="mitochondrion" evidence="13"/>
<evidence type="ECO:0000256" key="5">
    <source>
        <dbReference type="ARBA" id="ARBA00022692"/>
    </source>
</evidence>
<feature type="transmembrane region" description="Helical" evidence="12">
    <location>
        <begin position="138"/>
        <end position="156"/>
    </location>
</feature>
<dbReference type="InterPro" id="IPR045083">
    <property type="entry name" value="ATP_synth_F0_asu_bact/mt"/>
</dbReference>
<evidence type="ECO:0000256" key="7">
    <source>
        <dbReference type="ARBA" id="ARBA00022989"/>
    </source>
</evidence>
<comment type="subcellular location">
    <subcellularLocation>
        <location evidence="1">Membrane</location>
        <topology evidence="1">Multi-pass membrane protein</topology>
    </subcellularLocation>
    <subcellularLocation>
        <location evidence="11">Mitochondrion inner membrane</location>
        <topology evidence="11">Multi-pass membrane protein</topology>
    </subcellularLocation>
</comment>
<dbReference type="InterPro" id="IPR023011">
    <property type="entry name" value="ATP_synth_F0_asu_AS"/>
</dbReference>
<dbReference type="AlphaFoldDB" id="Q9T9P1"/>
<gene>
    <name evidence="13" type="primary">ATPase 6</name>
</gene>
<dbReference type="PANTHER" id="PTHR11410">
    <property type="entry name" value="ATP SYNTHASE SUBUNIT A"/>
    <property type="match status" value="1"/>
</dbReference>
<dbReference type="Pfam" id="PF00119">
    <property type="entry name" value="ATP-synt_A"/>
    <property type="match status" value="1"/>
</dbReference>
<dbReference type="CDD" id="cd00310">
    <property type="entry name" value="ATP-synt_Fo_a_6"/>
    <property type="match status" value="1"/>
</dbReference>
<evidence type="ECO:0000256" key="3">
    <source>
        <dbReference type="ARBA" id="ARBA00022448"/>
    </source>
</evidence>
<feature type="transmembrane region" description="Helical" evidence="12">
    <location>
        <begin position="20"/>
        <end position="40"/>
    </location>
</feature>
<keyword evidence="13" id="KW-0496">Mitochondrion</keyword>
<keyword evidence="10" id="KW-0066">ATP synthesis</keyword>
<name>Q9T9P1_9BILA</name>
<evidence type="ECO:0000256" key="2">
    <source>
        <dbReference type="ARBA" id="ARBA00006810"/>
    </source>
</evidence>
<feature type="transmembrane region" description="Helical" evidence="12">
    <location>
        <begin position="189"/>
        <end position="221"/>
    </location>
</feature>
<evidence type="ECO:0000256" key="9">
    <source>
        <dbReference type="ARBA" id="ARBA00023136"/>
    </source>
</evidence>
<organism evidence="13">
    <name type="scientific">Terebratulina retusa</name>
    <dbReference type="NCBI Taxonomy" id="7580"/>
    <lineage>
        <taxon>Eukaryota</taxon>
        <taxon>Metazoa</taxon>
        <taxon>Spiralia</taxon>
        <taxon>Lophotrochozoa</taxon>
        <taxon>Brachiopoda</taxon>
        <taxon>Rhynchonelliformea</taxon>
        <taxon>Rhynchonellata</taxon>
        <taxon>Terebratulidina</taxon>
        <taxon>Cancellothyridoidea</taxon>
        <taxon>Cancellothyrididae</taxon>
        <taxon>Terebratulina</taxon>
    </lineage>
</organism>
<keyword evidence="4" id="KW-0138">CF(0)</keyword>
<reference evidence="13" key="1">
    <citation type="journal article" date="1999" name="Proc. R. Soc. Lond., B, Biol. Sci.">
        <title>Analysis of the complete mitochondrial DNA sequence of the brachiopod Terebratulina retusa places Brachiopoda within the protostomes.</title>
        <authorList>
            <person name="Stechmann A."/>
            <person name="Schlegel M."/>
        </authorList>
    </citation>
    <scope>NUCLEOTIDE SEQUENCE</scope>
</reference>
<keyword evidence="9 12" id="KW-0472">Membrane</keyword>
<dbReference type="InterPro" id="IPR035908">
    <property type="entry name" value="F0_ATP_A_sf"/>
</dbReference>
<dbReference type="EMBL" id="AJ245743">
    <property type="protein sequence ID" value="CAB59845.1"/>
    <property type="molecule type" value="Genomic_DNA"/>
</dbReference>
<feature type="transmembrane region" description="Helical" evidence="12">
    <location>
        <begin position="100"/>
        <end position="126"/>
    </location>
</feature>
<keyword evidence="8" id="KW-0406">Ion transport</keyword>
<feature type="non-terminal residue" evidence="13">
    <location>
        <position position="229"/>
    </location>
</feature>
<evidence type="ECO:0000256" key="10">
    <source>
        <dbReference type="ARBA" id="ARBA00023310"/>
    </source>
</evidence>
<proteinExistence type="inferred from homology"/>
<keyword evidence="5 12" id="KW-0812">Transmembrane</keyword>
<sequence length="229" mass="25304">MLSDIFSALDFHSNSFNLFLPTWLIPLGLFLMTTKTLWVFPSQTQTLSSSSKEYMQMQISMTKSKSLPGTFSLFVPLFFSILMVNLFGLLPYVFSPTSHLVLNITLALTLWSMFIFSSLTTNLGLFMSHLLPPGAPSLINPFLVIVESISILVRPITLTIRLAANISAGHLVLSLLSSYLISASTSSSFALLFTISVGYSLFEVMVSCVQAFIFALLLTLYTNDHSDKS</sequence>
<evidence type="ECO:0000256" key="4">
    <source>
        <dbReference type="ARBA" id="ARBA00022547"/>
    </source>
</evidence>
<evidence type="ECO:0000256" key="6">
    <source>
        <dbReference type="ARBA" id="ARBA00022781"/>
    </source>
</evidence>
<keyword evidence="6" id="KW-0375">Hydrogen ion transport</keyword>
<feature type="transmembrane region" description="Helical" evidence="12">
    <location>
        <begin position="162"/>
        <end position="182"/>
    </location>
</feature>
<evidence type="ECO:0000313" key="13">
    <source>
        <dbReference type="EMBL" id="CAB59845.1"/>
    </source>
</evidence>
<dbReference type="InterPro" id="IPR000568">
    <property type="entry name" value="ATP_synth_F0_asu"/>
</dbReference>
<evidence type="ECO:0000256" key="11">
    <source>
        <dbReference type="RuleBase" id="RU004450"/>
    </source>
</evidence>
<dbReference type="SUPFAM" id="SSF81336">
    <property type="entry name" value="F1F0 ATP synthase subunit A"/>
    <property type="match status" value="1"/>
</dbReference>
<keyword evidence="3" id="KW-0813">Transport</keyword>
<dbReference type="Gene3D" id="1.20.120.220">
    <property type="entry name" value="ATP synthase, F0 complex, subunit A"/>
    <property type="match status" value="1"/>
</dbReference>
<dbReference type="NCBIfam" id="TIGR01131">
    <property type="entry name" value="ATP_synt_6_or_A"/>
    <property type="match status" value="1"/>
</dbReference>
<evidence type="ECO:0000256" key="8">
    <source>
        <dbReference type="ARBA" id="ARBA00023065"/>
    </source>
</evidence>
<dbReference type="GO" id="GO:0046933">
    <property type="term" value="F:proton-transporting ATP synthase activity, rotational mechanism"/>
    <property type="evidence" value="ECO:0007669"/>
    <property type="project" value="TreeGrafter"/>
</dbReference>
<keyword evidence="7 12" id="KW-1133">Transmembrane helix</keyword>
<dbReference type="PANTHER" id="PTHR11410:SF0">
    <property type="entry name" value="ATP SYNTHASE SUBUNIT A"/>
    <property type="match status" value="1"/>
</dbReference>
<feature type="transmembrane region" description="Helical" evidence="12">
    <location>
        <begin position="71"/>
        <end position="94"/>
    </location>
</feature>
<dbReference type="PROSITE" id="PS00449">
    <property type="entry name" value="ATPASE_A"/>
    <property type="match status" value="1"/>
</dbReference>
<accession>Q9T9P1</accession>
<protein>
    <recommendedName>
        <fullName evidence="11">ATP synthase subunit a</fullName>
    </recommendedName>
</protein>
<dbReference type="GO" id="GO:0045259">
    <property type="term" value="C:proton-transporting ATP synthase complex"/>
    <property type="evidence" value="ECO:0007669"/>
    <property type="project" value="UniProtKB-KW"/>
</dbReference>
<dbReference type="GO" id="GO:0005743">
    <property type="term" value="C:mitochondrial inner membrane"/>
    <property type="evidence" value="ECO:0007669"/>
    <property type="project" value="UniProtKB-SubCell"/>
</dbReference>
<evidence type="ECO:0000256" key="12">
    <source>
        <dbReference type="SAM" id="Phobius"/>
    </source>
</evidence>
<dbReference type="PRINTS" id="PR00123">
    <property type="entry name" value="ATPASEA"/>
</dbReference>